<comment type="caution">
    <text evidence="3">The sequence shown here is derived from an EMBL/GenBank/DDBJ whole genome shotgun (WGS) entry which is preliminary data.</text>
</comment>
<evidence type="ECO:0000259" key="2">
    <source>
        <dbReference type="Pfam" id="PF19747"/>
    </source>
</evidence>
<feature type="transmembrane region" description="Helical" evidence="1">
    <location>
        <begin position="12"/>
        <end position="36"/>
    </location>
</feature>
<evidence type="ECO:0000313" key="3">
    <source>
        <dbReference type="EMBL" id="GAA1509233.1"/>
    </source>
</evidence>
<sequence>MPVTERDHPALLRPLVEALASATAVGTALFLPLLYLGSHLCAFGECSVPGPEEIRTYRVLVTVLAAAAVTTLVLAVRRRARGAVVWHAVVALAGLVSAVAFAMPAIDGDALRHDDLPQPNPDYVPCYSGSGDCVGG</sequence>
<feature type="transmembrane region" description="Helical" evidence="1">
    <location>
        <begin position="83"/>
        <end position="106"/>
    </location>
</feature>
<feature type="domain" description="DUF6234" evidence="2">
    <location>
        <begin position="51"/>
        <end position="133"/>
    </location>
</feature>
<keyword evidence="4" id="KW-1185">Reference proteome</keyword>
<dbReference type="RefSeq" id="WP_141006583.1">
    <property type="nucleotide sequence ID" value="NZ_BAAAOR010000008.1"/>
</dbReference>
<dbReference type="EMBL" id="BAAAOR010000008">
    <property type="protein sequence ID" value="GAA1509233.1"/>
    <property type="molecule type" value="Genomic_DNA"/>
</dbReference>
<dbReference type="Proteomes" id="UP001500842">
    <property type="component" value="Unassembled WGS sequence"/>
</dbReference>
<keyword evidence="1" id="KW-1133">Transmembrane helix</keyword>
<evidence type="ECO:0000256" key="1">
    <source>
        <dbReference type="SAM" id="Phobius"/>
    </source>
</evidence>
<organism evidence="3 4">
    <name type="scientific">Nocardioides humi</name>
    <dbReference type="NCBI Taxonomy" id="449461"/>
    <lineage>
        <taxon>Bacteria</taxon>
        <taxon>Bacillati</taxon>
        <taxon>Actinomycetota</taxon>
        <taxon>Actinomycetes</taxon>
        <taxon>Propionibacteriales</taxon>
        <taxon>Nocardioidaceae</taxon>
        <taxon>Nocardioides</taxon>
    </lineage>
</organism>
<proteinExistence type="predicted"/>
<dbReference type="Pfam" id="PF19747">
    <property type="entry name" value="DUF6234"/>
    <property type="match status" value="1"/>
</dbReference>
<protein>
    <recommendedName>
        <fullName evidence="2">DUF6234 domain-containing protein</fullName>
    </recommendedName>
</protein>
<keyword evidence="1" id="KW-0812">Transmembrane</keyword>
<keyword evidence="1" id="KW-0472">Membrane</keyword>
<name>A0ABN2A1A9_9ACTN</name>
<evidence type="ECO:0000313" key="4">
    <source>
        <dbReference type="Proteomes" id="UP001500842"/>
    </source>
</evidence>
<dbReference type="InterPro" id="IPR046201">
    <property type="entry name" value="DUF6234"/>
</dbReference>
<accession>A0ABN2A1A9</accession>
<reference evidence="3 4" key="1">
    <citation type="journal article" date="2019" name="Int. J. Syst. Evol. Microbiol.">
        <title>The Global Catalogue of Microorganisms (GCM) 10K type strain sequencing project: providing services to taxonomists for standard genome sequencing and annotation.</title>
        <authorList>
            <consortium name="The Broad Institute Genomics Platform"/>
            <consortium name="The Broad Institute Genome Sequencing Center for Infectious Disease"/>
            <person name="Wu L."/>
            <person name="Ma J."/>
        </authorList>
    </citation>
    <scope>NUCLEOTIDE SEQUENCE [LARGE SCALE GENOMIC DNA]</scope>
    <source>
        <strain evidence="3 4">JCM 14942</strain>
    </source>
</reference>
<feature type="transmembrane region" description="Helical" evidence="1">
    <location>
        <begin position="56"/>
        <end position="76"/>
    </location>
</feature>
<gene>
    <name evidence="3" type="ORF">GCM10009788_11970</name>
</gene>